<comment type="caution">
    <text evidence="2">The sequence shown here is derived from an EMBL/GenBank/DDBJ whole genome shotgun (WGS) entry which is preliminary data.</text>
</comment>
<evidence type="ECO:0000256" key="1">
    <source>
        <dbReference type="SAM" id="Phobius"/>
    </source>
</evidence>
<evidence type="ECO:0000313" key="3">
    <source>
        <dbReference type="Proteomes" id="UP001359559"/>
    </source>
</evidence>
<dbReference type="Proteomes" id="UP001359559">
    <property type="component" value="Unassembled WGS sequence"/>
</dbReference>
<feature type="transmembrane region" description="Helical" evidence="1">
    <location>
        <begin position="33"/>
        <end position="51"/>
    </location>
</feature>
<gene>
    <name evidence="2" type="ORF">RJT34_15161</name>
</gene>
<name>A0AAN9JRZ5_CLITE</name>
<keyword evidence="3" id="KW-1185">Reference proteome</keyword>
<organism evidence="2 3">
    <name type="scientific">Clitoria ternatea</name>
    <name type="common">Butterfly pea</name>
    <dbReference type="NCBI Taxonomy" id="43366"/>
    <lineage>
        <taxon>Eukaryota</taxon>
        <taxon>Viridiplantae</taxon>
        <taxon>Streptophyta</taxon>
        <taxon>Embryophyta</taxon>
        <taxon>Tracheophyta</taxon>
        <taxon>Spermatophyta</taxon>
        <taxon>Magnoliopsida</taxon>
        <taxon>eudicotyledons</taxon>
        <taxon>Gunneridae</taxon>
        <taxon>Pentapetalae</taxon>
        <taxon>rosids</taxon>
        <taxon>fabids</taxon>
        <taxon>Fabales</taxon>
        <taxon>Fabaceae</taxon>
        <taxon>Papilionoideae</taxon>
        <taxon>50 kb inversion clade</taxon>
        <taxon>NPAAA clade</taxon>
        <taxon>indigoferoid/millettioid clade</taxon>
        <taxon>Phaseoleae</taxon>
        <taxon>Clitoria</taxon>
    </lineage>
</organism>
<protein>
    <submittedName>
        <fullName evidence="2">Uncharacterized protein</fullName>
    </submittedName>
</protein>
<dbReference type="EMBL" id="JAYKXN010000003">
    <property type="protein sequence ID" value="KAK7304107.1"/>
    <property type="molecule type" value="Genomic_DNA"/>
</dbReference>
<sequence>MVGAWFYEDLFKAKNLIAAPMAQESLYHLFFGIRHYNVVFFLVAFTSYVPWPRDGTIFSRKDKTLEDEGYDQGKE</sequence>
<evidence type="ECO:0000313" key="2">
    <source>
        <dbReference type="EMBL" id="KAK7304107.1"/>
    </source>
</evidence>
<accession>A0AAN9JRZ5</accession>
<keyword evidence="1" id="KW-0472">Membrane</keyword>
<proteinExistence type="predicted"/>
<keyword evidence="1" id="KW-0812">Transmembrane</keyword>
<dbReference type="AlphaFoldDB" id="A0AAN9JRZ5"/>
<keyword evidence="1" id="KW-1133">Transmembrane helix</keyword>
<reference evidence="2 3" key="1">
    <citation type="submission" date="2024-01" db="EMBL/GenBank/DDBJ databases">
        <title>The genomes of 5 underutilized Papilionoideae crops provide insights into root nodulation and disease resistance.</title>
        <authorList>
            <person name="Yuan L."/>
        </authorList>
    </citation>
    <scope>NUCLEOTIDE SEQUENCE [LARGE SCALE GENOMIC DNA]</scope>
    <source>
        <strain evidence="2">LY-2023</strain>
        <tissue evidence="2">Leaf</tissue>
    </source>
</reference>